<organism evidence="2 3">
    <name type="scientific">Clonostachys chloroleuca</name>
    <dbReference type="NCBI Taxonomy" id="1926264"/>
    <lineage>
        <taxon>Eukaryota</taxon>
        <taxon>Fungi</taxon>
        <taxon>Dikarya</taxon>
        <taxon>Ascomycota</taxon>
        <taxon>Pezizomycotina</taxon>
        <taxon>Sordariomycetes</taxon>
        <taxon>Hypocreomycetidae</taxon>
        <taxon>Hypocreales</taxon>
        <taxon>Bionectriaceae</taxon>
        <taxon>Clonostachys</taxon>
    </lineage>
</organism>
<evidence type="ECO:0000256" key="1">
    <source>
        <dbReference type="SAM" id="Phobius"/>
    </source>
</evidence>
<dbReference type="EMBL" id="CABFNP030001245">
    <property type="protein sequence ID" value="CAI6093531.1"/>
    <property type="molecule type" value="Genomic_DNA"/>
</dbReference>
<name>A0AA35MC70_9HYPO</name>
<evidence type="ECO:0000313" key="2">
    <source>
        <dbReference type="EMBL" id="CAI6093531.1"/>
    </source>
</evidence>
<gene>
    <name evidence="2" type="ORF">CCHLO57077_00000576</name>
</gene>
<sequence length="85" mass="9716">MFGLNPASHSSPNLIAAIRPLPRRAQTAPPKAITGRSSGRPDYVLTFCYMLVYLEVGWLFTLLWRSYPKARLRGMKPLFKENKHL</sequence>
<accession>A0AA35MC70</accession>
<keyword evidence="1" id="KW-0812">Transmembrane</keyword>
<dbReference type="AlphaFoldDB" id="A0AA35MC70"/>
<keyword evidence="1" id="KW-1133">Transmembrane helix</keyword>
<dbReference type="Proteomes" id="UP001160390">
    <property type="component" value="Unassembled WGS sequence"/>
</dbReference>
<evidence type="ECO:0000313" key="3">
    <source>
        <dbReference type="Proteomes" id="UP001160390"/>
    </source>
</evidence>
<comment type="caution">
    <text evidence="2">The sequence shown here is derived from an EMBL/GenBank/DDBJ whole genome shotgun (WGS) entry which is preliminary data.</text>
</comment>
<feature type="transmembrane region" description="Helical" evidence="1">
    <location>
        <begin position="43"/>
        <end position="64"/>
    </location>
</feature>
<proteinExistence type="predicted"/>
<keyword evidence="3" id="KW-1185">Reference proteome</keyword>
<protein>
    <submittedName>
        <fullName evidence="2">Uncharacterized protein</fullName>
    </submittedName>
</protein>
<reference evidence="2" key="1">
    <citation type="submission" date="2023-01" db="EMBL/GenBank/DDBJ databases">
        <authorList>
            <person name="Piombo E."/>
        </authorList>
    </citation>
    <scope>NUCLEOTIDE SEQUENCE</scope>
</reference>
<keyword evidence="1" id="KW-0472">Membrane</keyword>